<reference evidence="1" key="1">
    <citation type="submission" date="2021-06" db="EMBL/GenBank/DDBJ databases">
        <authorList>
            <person name="Kallberg Y."/>
            <person name="Tangrot J."/>
            <person name="Rosling A."/>
        </authorList>
    </citation>
    <scope>NUCLEOTIDE SEQUENCE</scope>
    <source>
        <strain evidence="1">CL356</strain>
    </source>
</reference>
<evidence type="ECO:0000313" key="1">
    <source>
        <dbReference type="EMBL" id="CAG8622170.1"/>
    </source>
</evidence>
<name>A0ACA9MYE9_9GLOM</name>
<sequence>MAYNNQPAVRRASDQEAQILCETADGMIYIGDCMMIITSWGYNSLDSIFKHVLRECQNNIWQEMQLKEFLRAAEGDSLLSFGGKWANPPTPNIALLMAMCGNVGVATAFPHDTIKGWEESMVSRATREAFSTLMDLPGFAIAPRDIFHRISEAPDDIMVMDEYKTVNNYGCQFGGIRGWLSTNLSEFTLRMSRIWSQDHDPNLAIHPVPLLTQLFAVLQAGALSKEWGERYNHKQEEGNGWKLPVNSLLWMQISLLDTWLARHVDIMVGGTAMPELSVPANISAAEHPPDGILPVSDSVECISRSWPTEWTERENGLARDADWKSRGLDDRRRGSDPTSGLSAHKIHAHEGLFAITKNEEL</sequence>
<accession>A0ACA9MYE9</accession>
<dbReference type="Proteomes" id="UP000789525">
    <property type="component" value="Unassembled WGS sequence"/>
</dbReference>
<keyword evidence="2" id="KW-1185">Reference proteome</keyword>
<gene>
    <name evidence="1" type="ORF">ACOLOM_LOCUS7368</name>
</gene>
<organism evidence="1 2">
    <name type="scientific">Acaulospora colombiana</name>
    <dbReference type="NCBI Taxonomy" id="27376"/>
    <lineage>
        <taxon>Eukaryota</taxon>
        <taxon>Fungi</taxon>
        <taxon>Fungi incertae sedis</taxon>
        <taxon>Mucoromycota</taxon>
        <taxon>Glomeromycotina</taxon>
        <taxon>Glomeromycetes</taxon>
        <taxon>Diversisporales</taxon>
        <taxon>Acaulosporaceae</taxon>
        <taxon>Acaulospora</taxon>
    </lineage>
</organism>
<dbReference type="EMBL" id="CAJVPT010016867">
    <property type="protein sequence ID" value="CAG8622170.1"/>
    <property type="molecule type" value="Genomic_DNA"/>
</dbReference>
<comment type="caution">
    <text evidence="1">The sequence shown here is derived from an EMBL/GenBank/DDBJ whole genome shotgun (WGS) entry which is preliminary data.</text>
</comment>
<protein>
    <submittedName>
        <fullName evidence="1">10345_t:CDS:1</fullName>
    </submittedName>
</protein>
<evidence type="ECO:0000313" key="2">
    <source>
        <dbReference type="Proteomes" id="UP000789525"/>
    </source>
</evidence>
<proteinExistence type="predicted"/>